<name>A0A512J0I5_9HYPH</name>
<dbReference type="RefSeq" id="WP_147025185.1">
    <property type="nucleotide sequence ID" value="NZ_BJZU01000024.1"/>
</dbReference>
<proteinExistence type="predicted"/>
<reference evidence="5" key="2">
    <citation type="journal article" date="2019" name="Int. J. Syst. Evol. Microbiol.">
        <title>The Global Catalogue of Microorganisms (GCM) 10K type strain sequencing project: providing services to taxonomists for standard genome sequencing and annotation.</title>
        <authorList>
            <consortium name="The Broad Institute Genomics Platform"/>
            <consortium name="The Broad Institute Genome Sequencing Center for Infectious Disease"/>
            <person name="Wu L."/>
            <person name="Ma J."/>
        </authorList>
    </citation>
    <scope>NUCLEOTIDE SEQUENCE [LARGE SCALE GENOMIC DNA]</scope>
    <source>
        <strain evidence="5">NBRC 107715</strain>
    </source>
</reference>
<sequence length="272" mass="28665">MSSWKQAVARAFDGAEGYDRAAGIQGRVAARLAERIAALPLAPAPRVLEIGCGTGFLTAALRERLAPRSLLATDIAPGMIDRARARAPEGGGLRYLVMDGERPCLAPVPRFDLIASSLAVQWFEDLPGSVETLSRLLAPGGWLALATLADGTFAEWRRAHLAQGCAPATPAYPTPASLRAIAAPGCTLSVETEPLVEAHPDGRAFLSALRAIGAGTPRGGRPLPAGALRRVLRDFDAAGARVTYRVATCLVRREPGQAAEMSTRMLPRVACE</sequence>
<feature type="domain" description="Methyltransferase type 11" evidence="1">
    <location>
        <begin position="48"/>
        <end position="144"/>
    </location>
</feature>
<reference evidence="2 4" key="3">
    <citation type="submission" date="2019-07" db="EMBL/GenBank/DDBJ databases">
        <title>Whole genome shotgun sequence of Methylobacterium oxalidis NBRC 107715.</title>
        <authorList>
            <person name="Hosoyama A."/>
            <person name="Uohara A."/>
            <person name="Ohji S."/>
            <person name="Ichikawa N."/>
        </authorList>
    </citation>
    <scope>NUCLEOTIDE SEQUENCE [LARGE SCALE GENOMIC DNA]</scope>
    <source>
        <strain evidence="2 4">NBRC 107715</strain>
    </source>
</reference>
<gene>
    <name evidence="3" type="ORF">GCM10007888_49920</name>
    <name evidence="2" type="ORF">MOX02_15100</name>
</gene>
<dbReference type="GO" id="GO:0008757">
    <property type="term" value="F:S-adenosylmethionine-dependent methyltransferase activity"/>
    <property type="evidence" value="ECO:0007669"/>
    <property type="project" value="InterPro"/>
</dbReference>
<dbReference type="PANTHER" id="PTHR43861">
    <property type="entry name" value="TRANS-ACONITATE 2-METHYLTRANSFERASE-RELATED"/>
    <property type="match status" value="1"/>
</dbReference>
<dbReference type="Proteomes" id="UP001156856">
    <property type="component" value="Unassembled WGS sequence"/>
</dbReference>
<evidence type="ECO:0000313" key="3">
    <source>
        <dbReference type="EMBL" id="GLS66609.1"/>
    </source>
</evidence>
<dbReference type="SUPFAM" id="SSF53335">
    <property type="entry name" value="S-adenosyl-L-methionine-dependent methyltransferases"/>
    <property type="match status" value="1"/>
</dbReference>
<dbReference type="Proteomes" id="UP000321960">
    <property type="component" value="Unassembled WGS sequence"/>
</dbReference>
<evidence type="ECO:0000313" key="2">
    <source>
        <dbReference type="EMBL" id="GEP03472.1"/>
    </source>
</evidence>
<dbReference type="EMBL" id="BSPK01000107">
    <property type="protein sequence ID" value="GLS66609.1"/>
    <property type="molecule type" value="Genomic_DNA"/>
</dbReference>
<dbReference type="InterPro" id="IPR013216">
    <property type="entry name" value="Methyltransf_11"/>
</dbReference>
<dbReference type="InterPro" id="IPR029063">
    <property type="entry name" value="SAM-dependent_MTases_sf"/>
</dbReference>
<evidence type="ECO:0000313" key="4">
    <source>
        <dbReference type="Proteomes" id="UP000321960"/>
    </source>
</evidence>
<evidence type="ECO:0000259" key="1">
    <source>
        <dbReference type="Pfam" id="PF08241"/>
    </source>
</evidence>
<dbReference type="CDD" id="cd02440">
    <property type="entry name" value="AdoMet_MTases"/>
    <property type="match status" value="1"/>
</dbReference>
<organism evidence="2 4">
    <name type="scientific">Methylobacterium oxalidis</name>
    <dbReference type="NCBI Taxonomy" id="944322"/>
    <lineage>
        <taxon>Bacteria</taxon>
        <taxon>Pseudomonadati</taxon>
        <taxon>Pseudomonadota</taxon>
        <taxon>Alphaproteobacteria</taxon>
        <taxon>Hyphomicrobiales</taxon>
        <taxon>Methylobacteriaceae</taxon>
        <taxon>Methylobacterium</taxon>
    </lineage>
</organism>
<dbReference type="Pfam" id="PF08241">
    <property type="entry name" value="Methyltransf_11"/>
    <property type="match status" value="1"/>
</dbReference>
<reference evidence="3" key="4">
    <citation type="submission" date="2023-01" db="EMBL/GenBank/DDBJ databases">
        <title>Draft genome sequence of Methylobacterium oxalidis strain NBRC 107715.</title>
        <authorList>
            <person name="Sun Q."/>
            <person name="Mori K."/>
        </authorList>
    </citation>
    <scope>NUCLEOTIDE SEQUENCE</scope>
    <source>
        <strain evidence="3">NBRC 107715</strain>
    </source>
</reference>
<dbReference type="EMBL" id="BJZU01000024">
    <property type="protein sequence ID" value="GEP03472.1"/>
    <property type="molecule type" value="Genomic_DNA"/>
</dbReference>
<dbReference type="AlphaFoldDB" id="A0A512J0I5"/>
<evidence type="ECO:0000313" key="5">
    <source>
        <dbReference type="Proteomes" id="UP001156856"/>
    </source>
</evidence>
<dbReference type="Gene3D" id="3.40.50.150">
    <property type="entry name" value="Vaccinia Virus protein VP39"/>
    <property type="match status" value="1"/>
</dbReference>
<dbReference type="PANTHER" id="PTHR43861:SF1">
    <property type="entry name" value="TRANS-ACONITATE 2-METHYLTRANSFERASE"/>
    <property type="match status" value="1"/>
</dbReference>
<dbReference type="OrthoDB" id="9802097at2"/>
<protein>
    <recommendedName>
        <fullName evidence="1">Methyltransferase type 11 domain-containing protein</fullName>
    </recommendedName>
</protein>
<keyword evidence="5" id="KW-1185">Reference proteome</keyword>
<reference evidence="3" key="1">
    <citation type="journal article" date="2014" name="Int. J. Syst. Evol. Microbiol.">
        <title>Complete genome of a new Firmicutes species belonging to the dominant human colonic microbiota ('Ruminococcus bicirculans') reveals two chromosomes and a selective capacity to utilize plant glucans.</title>
        <authorList>
            <consortium name="NISC Comparative Sequencing Program"/>
            <person name="Wegmann U."/>
            <person name="Louis P."/>
            <person name="Goesmann A."/>
            <person name="Henrissat B."/>
            <person name="Duncan S.H."/>
            <person name="Flint H.J."/>
        </authorList>
    </citation>
    <scope>NUCLEOTIDE SEQUENCE</scope>
    <source>
        <strain evidence="3">NBRC 107715</strain>
    </source>
</reference>
<comment type="caution">
    <text evidence="2">The sequence shown here is derived from an EMBL/GenBank/DDBJ whole genome shotgun (WGS) entry which is preliminary data.</text>
</comment>
<accession>A0A512J0I5</accession>